<dbReference type="InterPro" id="IPR000719">
    <property type="entry name" value="Prot_kinase_dom"/>
</dbReference>
<evidence type="ECO:0000256" key="7">
    <source>
        <dbReference type="SAM" id="MobiDB-lite"/>
    </source>
</evidence>
<dbReference type="PANTHER" id="PTHR43289">
    <property type="entry name" value="MITOGEN-ACTIVATED PROTEIN KINASE KINASE KINASE 20-RELATED"/>
    <property type="match status" value="1"/>
</dbReference>
<dbReference type="InterPro" id="IPR008271">
    <property type="entry name" value="Ser/Thr_kinase_AS"/>
</dbReference>
<dbReference type="SUPFAM" id="SSF56112">
    <property type="entry name" value="Protein kinase-like (PK-like)"/>
    <property type="match status" value="1"/>
</dbReference>
<organism evidence="10 11">
    <name type="scientific">Urbifossiella limnaea</name>
    <dbReference type="NCBI Taxonomy" id="2528023"/>
    <lineage>
        <taxon>Bacteria</taxon>
        <taxon>Pseudomonadati</taxon>
        <taxon>Planctomycetota</taxon>
        <taxon>Planctomycetia</taxon>
        <taxon>Gemmatales</taxon>
        <taxon>Gemmataceae</taxon>
        <taxon>Urbifossiella</taxon>
    </lineage>
</organism>
<gene>
    <name evidence="10" type="primary">pknB_8</name>
    <name evidence="10" type="ORF">ETAA1_10620</name>
</gene>
<evidence type="ECO:0000313" key="11">
    <source>
        <dbReference type="Proteomes" id="UP000319576"/>
    </source>
</evidence>
<keyword evidence="8" id="KW-1133">Transmembrane helix</keyword>
<evidence type="ECO:0000256" key="8">
    <source>
        <dbReference type="SAM" id="Phobius"/>
    </source>
</evidence>
<evidence type="ECO:0000256" key="4">
    <source>
        <dbReference type="ARBA" id="ARBA00022840"/>
    </source>
</evidence>
<feature type="repeat" description="TPR" evidence="5">
    <location>
        <begin position="896"/>
        <end position="929"/>
    </location>
</feature>
<dbReference type="GO" id="GO:0004674">
    <property type="term" value="F:protein serine/threonine kinase activity"/>
    <property type="evidence" value="ECO:0007669"/>
    <property type="project" value="UniProtKB-EC"/>
</dbReference>
<dbReference type="EMBL" id="CP036273">
    <property type="protein sequence ID" value="QDU19158.1"/>
    <property type="molecule type" value="Genomic_DNA"/>
</dbReference>
<feature type="repeat" description="TPR" evidence="5">
    <location>
        <begin position="828"/>
        <end position="861"/>
    </location>
</feature>
<dbReference type="GO" id="GO:0005524">
    <property type="term" value="F:ATP binding"/>
    <property type="evidence" value="ECO:0007669"/>
    <property type="project" value="UniProtKB-KW"/>
</dbReference>
<keyword evidence="1 10" id="KW-0808">Transferase</keyword>
<keyword evidence="4" id="KW-0067">ATP-binding</keyword>
<keyword evidence="5" id="KW-0802">TPR repeat</keyword>
<dbReference type="InterPro" id="IPR011990">
    <property type="entry name" value="TPR-like_helical_dom_sf"/>
</dbReference>
<keyword evidence="2" id="KW-0547">Nucleotide-binding</keyword>
<proteinExistence type="predicted"/>
<dbReference type="SUPFAM" id="SSF48452">
    <property type="entry name" value="TPR-like"/>
    <property type="match status" value="2"/>
</dbReference>
<evidence type="ECO:0000256" key="3">
    <source>
        <dbReference type="ARBA" id="ARBA00022777"/>
    </source>
</evidence>
<evidence type="ECO:0000313" key="10">
    <source>
        <dbReference type="EMBL" id="QDU19158.1"/>
    </source>
</evidence>
<dbReference type="InterPro" id="IPR011009">
    <property type="entry name" value="Kinase-like_dom_sf"/>
</dbReference>
<dbReference type="Gene3D" id="1.10.510.10">
    <property type="entry name" value="Transferase(Phosphotransferase) domain 1"/>
    <property type="match status" value="1"/>
</dbReference>
<dbReference type="CDD" id="cd14014">
    <property type="entry name" value="STKc_PknB_like"/>
    <property type="match status" value="1"/>
</dbReference>
<dbReference type="Gene3D" id="3.30.200.20">
    <property type="entry name" value="Phosphorylase Kinase, domain 1"/>
    <property type="match status" value="1"/>
</dbReference>
<dbReference type="PANTHER" id="PTHR43289:SF6">
    <property type="entry name" value="SERINE_THREONINE-PROTEIN KINASE NEKL-3"/>
    <property type="match status" value="1"/>
</dbReference>
<reference evidence="10 11" key="1">
    <citation type="submission" date="2019-02" db="EMBL/GenBank/DDBJ databases">
        <title>Deep-cultivation of Planctomycetes and their phenomic and genomic characterization uncovers novel biology.</title>
        <authorList>
            <person name="Wiegand S."/>
            <person name="Jogler M."/>
            <person name="Boedeker C."/>
            <person name="Pinto D."/>
            <person name="Vollmers J."/>
            <person name="Rivas-Marin E."/>
            <person name="Kohn T."/>
            <person name="Peeters S.H."/>
            <person name="Heuer A."/>
            <person name="Rast P."/>
            <person name="Oberbeckmann S."/>
            <person name="Bunk B."/>
            <person name="Jeske O."/>
            <person name="Meyerdierks A."/>
            <person name="Storesund J.E."/>
            <person name="Kallscheuer N."/>
            <person name="Luecker S."/>
            <person name="Lage O.M."/>
            <person name="Pohl T."/>
            <person name="Merkel B.J."/>
            <person name="Hornburger P."/>
            <person name="Mueller R.-W."/>
            <person name="Bruemmer F."/>
            <person name="Labrenz M."/>
            <person name="Spormann A.M."/>
            <person name="Op den Camp H."/>
            <person name="Overmann J."/>
            <person name="Amann R."/>
            <person name="Jetten M.S.M."/>
            <person name="Mascher T."/>
            <person name="Medema M.H."/>
            <person name="Devos D.P."/>
            <person name="Kaster A.-K."/>
            <person name="Ovreas L."/>
            <person name="Rohde M."/>
            <person name="Galperin M.Y."/>
            <person name="Jogler C."/>
        </authorList>
    </citation>
    <scope>NUCLEOTIDE SEQUENCE [LARGE SCALE GENOMIC DNA]</scope>
    <source>
        <strain evidence="10 11">ETA_A1</strain>
    </source>
</reference>
<dbReference type="Pfam" id="PF13432">
    <property type="entry name" value="TPR_16"/>
    <property type="match status" value="4"/>
</dbReference>
<dbReference type="PROSITE" id="PS00108">
    <property type="entry name" value="PROTEIN_KINASE_ST"/>
    <property type="match status" value="1"/>
</dbReference>
<feature type="domain" description="Protein kinase" evidence="9">
    <location>
        <begin position="52"/>
        <end position="329"/>
    </location>
</feature>
<feature type="repeat" description="TPR" evidence="5">
    <location>
        <begin position="760"/>
        <end position="793"/>
    </location>
</feature>
<dbReference type="AlphaFoldDB" id="A0A517XNT2"/>
<dbReference type="KEGG" id="uli:ETAA1_10620"/>
<protein>
    <submittedName>
        <fullName evidence="10">Serine/threonine-protein kinase PknB</fullName>
        <ecNumber evidence="10">2.7.11.1</ecNumber>
    </submittedName>
</protein>
<feature type="repeat" description="TPR" evidence="5">
    <location>
        <begin position="726"/>
        <end position="759"/>
    </location>
</feature>
<feature type="repeat" description="TPR" evidence="5">
    <location>
        <begin position="692"/>
        <end position="725"/>
    </location>
</feature>
<accession>A0A517XNT2</accession>
<keyword evidence="8" id="KW-0472">Membrane</keyword>
<feature type="transmembrane region" description="Helical" evidence="8">
    <location>
        <begin position="359"/>
        <end position="378"/>
    </location>
</feature>
<sequence>MTDDRTRPSAAPTATDATAVAAPGSTPGADGTIPGGAVAVRTFADYPVVPGYTVTGELGRGGMGWVLTATDLRFGRDVAVKLPLPGLATDHACKLFVHEAVITGRLAHPGIPPAHHLGELPDGTPFLAMKLVRGRTLAALLAERPDPTHDLARFVGVFEQVCQAVGYAHDQGVLHRDLKPGNVMVGAFGEVQVMDWGLAVQRADGEAEPGQGRHPAGGADATEIVGTPAYMAPEQARGERVDARADVFALGGVLASVLVGRAPFWADAPSSTLAQAAAGDTTGVLAVLTSSGADSELVEIAVKCLAPDRAGRPADGTAVARLVAAHRAGVEERLRTAERDRAAAETRAVEQRKRRGVELVLAAAMVVLVAGAGAVGIWRAREVAADDRRTAAAIAEQARLDAEAERRLLAERERTARAATAVADLLDQAEAALKAGAADRARSYHAQAARRAADDALTEPAPRLAAVAGAVALLRDLDAVDDYRWTPLGSRYPSSDLVAKRWAAALAAHGVVPSSSPTAVDAARVAGSPVRTAILAALDGWMGRVPTEPVRALLAAADPDPFRTEVRRLMAAQDAAGLAAVAERPEWTAQPAGLVEAFAAEAGVPVEVRRALLVRVAAARPDDYSVLMELGATYPLDAAAAERARWFQAAAAVRPGSAPARLSLGSALRVAGDADGAVAACREAVRLDPKSAAARNNLGTALAARGEFAPAVAELREAVRLDPTIPQPHQNLGNALMAVRNPAAAAAAYRDSLRLDPSSLTARLGLGAALTESGDAPGALAAFDEVLRADPNNAAAHNGRGNVFGLARQWDRAEAAYREALRLDPGEAQVYGGLGRVLRAKGELAAAAAVFREAIRLAPRAAAHHNGLGLVLEAGYDFAGAERAFREAARLDPRSPLGSANLGQVLRKQGRTAEAVEAFRAALAVQPENRFARAGLEFCLRVQRGEVPTAPPPR</sequence>
<keyword evidence="8" id="KW-0812">Transmembrane</keyword>
<keyword evidence="6" id="KW-0175">Coiled coil</keyword>
<dbReference type="EC" id="2.7.11.1" evidence="10"/>
<dbReference type="SMART" id="SM00028">
    <property type="entry name" value="TPR"/>
    <property type="match status" value="8"/>
</dbReference>
<feature type="region of interest" description="Disordered" evidence="7">
    <location>
        <begin position="1"/>
        <end position="30"/>
    </location>
</feature>
<dbReference type="RefSeq" id="WP_145234947.1">
    <property type="nucleotide sequence ID" value="NZ_CP036273.1"/>
</dbReference>
<feature type="compositionally biased region" description="Low complexity" evidence="7">
    <location>
        <begin position="8"/>
        <end position="23"/>
    </location>
</feature>
<evidence type="ECO:0000256" key="1">
    <source>
        <dbReference type="ARBA" id="ARBA00022679"/>
    </source>
</evidence>
<dbReference type="SMART" id="SM00220">
    <property type="entry name" value="S_TKc"/>
    <property type="match status" value="1"/>
</dbReference>
<dbReference type="Pfam" id="PF00069">
    <property type="entry name" value="Pkinase"/>
    <property type="match status" value="1"/>
</dbReference>
<keyword evidence="3 10" id="KW-0418">Kinase</keyword>
<keyword evidence="11" id="KW-1185">Reference proteome</keyword>
<evidence type="ECO:0000256" key="5">
    <source>
        <dbReference type="PROSITE-ProRule" id="PRU00339"/>
    </source>
</evidence>
<dbReference type="PROSITE" id="PS50005">
    <property type="entry name" value="TPR"/>
    <property type="match status" value="7"/>
</dbReference>
<dbReference type="OrthoDB" id="6111975at2"/>
<dbReference type="PROSITE" id="PS50011">
    <property type="entry name" value="PROTEIN_KINASE_DOM"/>
    <property type="match status" value="1"/>
</dbReference>
<dbReference type="Proteomes" id="UP000319576">
    <property type="component" value="Chromosome"/>
</dbReference>
<feature type="repeat" description="TPR" evidence="5">
    <location>
        <begin position="658"/>
        <end position="691"/>
    </location>
</feature>
<name>A0A517XNT2_9BACT</name>
<dbReference type="Gene3D" id="1.25.40.10">
    <property type="entry name" value="Tetratricopeptide repeat domain"/>
    <property type="match status" value="4"/>
</dbReference>
<dbReference type="InterPro" id="IPR019734">
    <property type="entry name" value="TPR_rpt"/>
</dbReference>
<evidence type="ECO:0000256" key="6">
    <source>
        <dbReference type="SAM" id="Coils"/>
    </source>
</evidence>
<feature type="coiled-coil region" evidence="6">
    <location>
        <begin position="327"/>
        <end position="354"/>
    </location>
</feature>
<feature type="repeat" description="TPR" evidence="5">
    <location>
        <begin position="794"/>
        <end position="827"/>
    </location>
</feature>
<evidence type="ECO:0000259" key="9">
    <source>
        <dbReference type="PROSITE" id="PS50011"/>
    </source>
</evidence>
<evidence type="ECO:0000256" key="2">
    <source>
        <dbReference type="ARBA" id="ARBA00022741"/>
    </source>
</evidence>